<reference evidence="3" key="1">
    <citation type="submission" date="2016-10" db="EMBL/GenBank/DDBJ databases">
        <authorList>
            <person name="Varghese N."/>
            <person name="Submissions S."/>
        </authorList>
    </citation>
    <scope>NUCLEOTIDE SEQUENCE [LARGE SCALE GENOMIC DNA]</scope>
    <source>
        <strain evidence="3">DSM 25055</strain>
    </source>
</reference>
<feature type="transmembrane region" description="Helical" evidence="1">
    <location>
        <begin position="174"/>
        <end position="199"/>
    </location>
</feature>
<name>A0A1H9MVC1_9EURY</name>
<feature type="transmembrane region" description="Helical" evidence="1">
    <location>
        <begin position="35"/>
        <end position="55"/>
    </location>
</feature>
<feature type="transmembrane region" description="Helical" evidence="1">
    <location>
        <begin position="343"/>
        <end position="360"/>
    </location>
</feature>
<keyword evidence="1" id="KW-0472">Membrane</keyword>
<keyword evidence="3" id="KW-1185">Reference proteome</keyword>
<feature type="transmembrane region" description="Helical" evidence="1">
    <location>
        <begin position="61"/>
        <end position="79"/>
    </location>
</feature>
<feature type="transmembrane region" description="Helical" evidence="1">
    <location>
        <begin position="431"/>
        <end position="450"/>
    </location>
</feature>
<evidence type="ECO:0000313" key="3">
    <source>
        <dbReference type="Proteomes" id="UP000199114"/>
    </source>
</evidence>
<sequence length="757" mass="82958">MEWGLVILWLAAFQLLTLLGAPLAAWLLPHFPDRGLTVALPLSLVIFTLLAFWIGQITFSNMALGGGLLGLGLVIAVAVRRGQRPMLDWRSYIESLLVFTVAFSFLIAIRAVDPAVTPQGGEAFLDFGILQSLLRSEQLPPEDMWFAGEPIQYYYGGHLITALLSRLTGTPGRYSYNLALAGFYAMLVTSAYGVARAIADTRGVPPRTAGVFAAFFVGFASNLYTPVGLLLRLLPDTPSDRLIDFFGVDPNIVPTLYPFDIGPPTRVIGDTINEFPLYGFVHGDLHAYLTSTPFLVLTVALLLAYYQTPVSARQRRWLLLGSTVPVIGVTMLIDTWSFPTACGLVFVTLLFAPAHPFTLLPQRIRTATKATDANGGITRPLISAGNKFALGAIVTSAIGLSSLASVLPFVIQTASSRPIGFLPERSLIGEFLLVQGAFLLIFALYFLPRVRPFLDPEGTRRLLVLFALLMGVGWFANVGVLVLVGPLLAIAALLQWETDNVDYEGVLFVAGAGLILLVEFVYLQDGAGPGRINTVFKTYFQTWILWSLAAGVILSGFIPPSLVHRRSWEGVPLRGKLAPVAVVGLLLTLSLYGGLALGTHFTRDSPPARTDDPTLDALAFVETQHPEEADAITWIDQREGQPTIVDAPGLERYRWENAPSSLTGVPTVAGWAHQIGYRDPEAYVVRIVEVRLMYTAEPAVQARLLEKYDVEYIYVGPEERERYDVVEFERRPGISTAYEDDHVTIYKVDRESLVDGE</sequence>
<proteinExistence type="predicted"/>
<feature type="transmembrane region" description="Helical" evidence="1">
    <location>
        <begin position="578"/>
        <end position="599"/>
    </location>
</feature>
<dbReference type="STRING" id="1186196.SAMN04489841_3513"/>
<feature type="transmembrane region" description="Helical" evidence="1">
    <location>
        <begin position="388"/>
        <end position="411"/>
    </location>
</feature>
<evidence type="ECO:0000313" key="2">
    <source>
        <dbReference type="EMBL" id="SER27656.1"/>
    </source>
</evidence>
<gene>
    <name evidence="2" type="ORF">SAMN04489841_3513</name>
</gene>
<dbReference type="EMBL" id="FOFD01000004">
    <property type="protein sequence ID" value="SER27656.1"/>
    <property type="molecule type" value="Genomic_DNA"/>
</dbReference>
<feature type="transmembrane region" description="Helical" evidence="1">
    <location>
        <begin position="6"/>
        <end position="28"/>
    </location>
</feature>
<feature type="transmembrane region" description="Helical" evidence="1">
    <location>
        <begin position="317"/>
        <end position="337"/>
    </location>
</feature>
<keyword evidence="1" id="KW-0812">Transmembrane</keyword>
<protein>
    <submittedName>
        <fullName evidence="2">Chlor_Arch_YYY domain-containing protein</fullName>
    </submittedName>
</protein>
<keyword evidence="1" id="KW-1133">Transmembrane helix</keyword>
<dbReference type="NCBIfam" id="TIGR03662">
    <property type="entry name" value="Chlor_Arch_YYY"/>
    <property type="match status" value="1"/>
</dbReference>
<dbReference type="Proteomes" id="UP000199114">
    <property type="component" value="Unassembled WGS sequence"/>
</dbReference>
<feature type="transmembrane region" description="Helical" evidence="1">
    <location>
        <begin position="285"/>
        <end position="305"/>
    </location>
</feature>
<feature type="transmembrane region" description="Helical" evidence="1">
    <location>
        <begin position="505"/>
        <end position="523"/>
    </location>
</feature>
<dbReference type="InterPro" id="IPR018746">
    <property type="entry name" value="DUF2298"/>
</dbReference>
<dbReference type="PANTHER" id="PTHR10790:SF51">
    <property type="entry name" value="TETRATRICOPEPTIDE REPEAT PROTEIN"/>
    <property type="match status" value="1"/>
</dbReference>
<feature type="transmembrane region" description="Helical" evidence="1">
    <location>
        <begin position="535"/>
        <end position="558"/>
    </location>
</feature>
<feature type="transmembrane region" description="Helical" evidence="1">
    <location>
        <begin position="211"/>
        <end position="234"/>
    </location>
</feature>
<feature type="transmembrane region" description="Helical" evidence="1">
    <location>
        <begin position="462"/>
        <end position="493"/>
    </location>
</feature>
<dbReference type="PANTHER" id="PTHR10790">
    <property type="entry name" value="TPR-DOMAIN CONTAINING PROTEIN"/>
    <property type="match status" value="1"/>
</dbReference>
<dbReference type="OrthoDB" id="313199at2157"/>
<feature type="transmembrane region" description="Helical" evidence="1">
    <location>
        <begin position="91"/>
        <end position="112"/>
    </location>
</feature>
<organism evidence="2 3">
    <name type="scientific">Natrinema salaciae</name>
    <dbReference type="NCBI Taxonomy" id="1186196"/>
    <lineage>
        <taxon>Archaea</taxon>
        <taxon>Methanobacteriati</taxon>
        <taxon>Methanobacteriota</taxon>
        <taxon>Stenosarchaea group</taxon>
        <taxon>Halobacteria</taxon>
        <taxon>Halobacteriales</taxon>
        <taxon>Natrialbaceae</taxon>
        <taxon>Natrinema</taxon>
    </lineage>
</organism>
<dbReference type="AlphaFoldDB" id="A0A1H9MVC1"/>
<accession>A0A1H9MVC1</accession>
<dbReference type="RefSeq" id="WP_217643698.1">
    <property type="nucleotide sequence ID" value="NZ_FOFD01000004.1"/>
</dbReference>
<evidence type="ECO:0000256" key="1">
    <source>
        <dbReference type="SAM" id="Phobius"/>
    </source>
</evidence>
<dbReference type="Pfam" id="PF10060">
    <property type="entry name" value="DUF2298"/>
    <property type="match status" value="1"/>
</dbReference>